<comment type="caution">
    <text evidence="4">The sequence shown here is derived from an EMBL/GenBank/DDBJ whole genome shotgun (WGS) entry which is preliminary data.</text>
</comment>
<accession>A0A2K2U589</accession>
<dbReference type="EMBL" id="PPEL01000031">
    <property type="protein sequence ID" value="PNV65439.1"/>
    <property type="molecule type" value="Genomic_DNA"/>
</dbReference>
<gene>
    <name evidence="4" type="ORF">C2L80_06680</name>
</gene>
<keyword evidence="3" id="KW-0472">Membrane</keyword>
<feature type="region of interest" description="Disordered" evidence="2">
    <location>
        <begin position="1"/>
        <end position="26"/>
    </location>
</feature>
<evidence type="ECO:0000256" key="1">
    <source>
        <dbReference type="ARBA" id="ARBA00010692"/>
    </source>
</evidence>
<feature type="transmembrane region" description="Helical" evidence="3">
    <location>
        <begin position="79"/>
        <end position="97"/>
    </location>
</feature>
<keyword evidence="5" id="KW-1185">Reference proteome</keyword>
<protein>
    <recommendedName>
        <fullName evidence="6">Biotin transporter BioY</fullName>
    </recommendedName>
</protein>
<name>A0A2K2U589_9ACTN</name>
<evidence type="ECO:0000313" key="5">
    <source>
        <dbReference type="Proteomes" id="UP000236488"/>
    </source>
</evidence>
<keyword evidence="3" id="KW-1133">Transmembrane helix</keyword>
<dbReference type="Pfam" id="PF02632">
    <property type="entry name" value="BioY"/>
    <property type="match status" value="1"/>
</dbReference>
<dbReference type="PIRSF" id="PIRSF016661">
    <property type="entry name" value="BioY"/>
    <property type="match status" value="1"/>
</dbReference>
<feature type="transmembrane region" description="Helical" evidence="3">
    <location>
        <begin position="147"/>
        <end position="167"/>
    </location>
</feature>
<dbReference type="AlphaFoldDB" id="A0A2K2U589"/>
<evidence type="ECO:0000256" key="3">
    <source>
        <dbReference type="SAM" id="Phobius"/>
    </source>
</evidence>
<dbReference type="Gene3D" id="1.10.1760.20">
    <property type="match status" value="1"/>
</dbReference>
<feature type="transmembrane region" description="Helical" evidence="3">
    <location>
        <begin position="103"/>
        <end position="127"/>
    </location>
</feature>
<proteinExistence type="inferred from homology"/>
<comment type="similarity">
    <text evidence="1">Belongs to the BioY family.</text>
</comment>
<feature type="transmembrane region" description="Helical" evidence="3">
    <location>
        <begin position="33"/>
        <end position="51"/>
    </location>
</feature>
<organism evidence="4 5">
    <name type="scientific">Rubneribacter badeniensis</name>
    <dbReference type="NCBI Taxonomy" id="2070688"/>
    <lineage>
        <taxon>Bacteria</taxon>
        <taxon>Bacillati</taxon>
        <taxon>Actinomycetota</taxon>
        <taxon>Coriobacteriia</taxon>
        <taxon>Eggerthellales</taxon>
        <taxon>Eggerthellaceae</taxon>
        <taxon>Rubneribacter</taxon>
    </lineage>
</organism>
<dbReference type="InterPro" id="IPR003784">
    <property type="entry name" value="BioY"/>
</dbReference>
<dbReference type="Proteomes" id="UP000236488">
    <property type="component" value="Unassembled WGS sequence"/>
</dbReference>
<sequence>MTDAEASTTARERERGTRGAGAKGAGTASRTRSVAFVGLTIALMSVSAWVSVPLGPVPFTLQTFVMVFALLALAPKECLAAIAGYLILGGVGLPLFSSMRGGLGVLAGPTGGFLWGFLVGAALALALRHALSSLADRGGFAQVTADLAACVAFVVVSYACGCFQYMLVAGVDLPAA</sequence>
<dbReference type="PANTHER" id="PTHR34295:SF1">
    <property type="entry name" value="BIOTIN TRANSPORTER BIOY"/>
    <property type="match status" value="1"/>
</dbReference>
<dbReference type="GO" id="GO:0005886">
    <property type="term" value="C:plasma membrane"/>
    <property type="evidence" value="ECO:0007669"/>
    <property type="project" value="InterPro"/>
</dbReference>
<feature type="non-terminal residue" evidence="4">
    <location>
        <position position="176"/>
    </location>
</feature>
<dbReference type="PANTHER" id="PTHR34295">
    <property type="entry name" value="BIOTIN TRANSPORTER BIOY"/>
    <property type="match status" value="1"/>
</dbReference>
<feature type="transmembrane region" description="Helical" evidence="3">
    <location>
        <begin position="57"/>
        <end position="74"/>
    </location>
</feature>
<evidence type="ECO:0000313" key="4">
    <source>
        <dbReference type="EMBL" id="PNV65439.1"/>
    </source>
</evidence>
<evidence type="ECO:0000256" key="2">
    <source>
        <dbReference type="SAM" id="MobiDB-lite"/>
    </source>
</evidence>
<evidence type="ECO:0008006" key="6">
    <source>
        <dbReference type="Google" id="ProtNLM"/>
    </source>
</evidence>
<reference evidence="4 5" key="1">
    <citation type="journal article" date="2018" name="Int. J. Syst. Evol. Microbiol.">
        <title>Rubneribacter badeniensis gen. nov., sp. nov. and Enteroscipio rubneri gen. nov., sp. nov., new members of the Eggerthellaceae isolated from human faeces.</title>
        <authorList>
            <person name="Danylec N."/>
            <person name="Gobl A."/>
            <person name="Stoll D.A."/>
            <person name="Hetzer B."/>
            <person name="Kulling S.E."/>
            <person name="Huch M."/>
        </authorList>
    </citation>
    <scope>NUCLEOTIDE SEQUENCE [LARGE SCALE GENOMIC DNA]</scope>
    <source>
        <strain evidence="4 5">ResAG-85</strain>
    </source>
</reference>
<dbReference type="GO" id="GO:0015225">
    <property type="term" value="F:biotin transmembrane transporter activity"/>
    <property type="evidence" value="ECO:0007669"/>
    <property type="project" value="InterPro"/>
</dbReference>
<keyword evidence="3" id="KW-0812">Transmembrane</keyword>